<evidence type="ECO:0000313" key="2">
    <source>
        <dbReference type="EMBL" id="CZR58970.1"/>
    </source>
</evidence>
<evidence type="ECO:0008006" key="4">
    <source>
        <dbReference type="Google" id="ProtNLM"/>
    </source>
</evidence>
<sequence>MTSQPVSMSGSLCKLEQSLQQYTRIRIAPEPVTHQSHPPPPTIAPTMASGESVRKKKVWPQPVRDSVARSSEYQSLYDDVSNDDTTAKLKQVINDATESDALKTTEWDYLPLPQQIILQERAQQVILTNPRADAISQPISLQPQIVPQLLVIIARAKARLQIIGSRTSVVVEEKSVLDLLPTEIRDEIYGLLLVSPDLGQKEALQPEQKYGLSPAILQTCRRVHYEASEVLYRSNAFVVSGLGSASEYHGEPLGFASSLTRYSRCSRENLEKIPKLWPIPAFRNVPSVVFKLCDRNISKYKEVADELMSMQSAAPVDKPFKMYKKLQKYPRGHAYSGLEASLYMEGVRCQPINALLPMDMRAWSNLNLFKTLTPHPVENALQLAKYADDDNDVVEFKKQRKAIEKGKSAGLGDYDVFNAHDIEAQANKMNAILEGTMLLARYGEEELTTVYEKWRGSQTGIWCSARSGMQHQHLAIRRARKAPFSCDAIGTDKGCEIDTEEWRSDERFDWYHDDTDVAPDDDLSDYGSLYGE</sequence>
<protein>
    <recommendedName>
        <fullName evidence="4">F-box domain-containing protein</fullName>
    </recommendedName>
</protein>
<name>A0A1L7X1T1_9HELO</name>
<keyword evidence="3" id="KW-1185">Reference proteome</keyword>
<gene>
    <name evidence="2" type="ORF">PAC_08862</name>
</gene>
<reference evidence="2 3" key="1">
    <citation type="submission" date="2016-03" db="EMBL/GenBank/DDBJ databases">
        <authorList>
            <person name="Ploux O."/>
        </authorList>
    </citation>
    <scope>NUCLEOTIDE SEQUENCE [LARGE SCALE GENOMIC DNA]</scope>
    <source>
        <strain evidence="2 3">UAMH 11012</strain>
    </source>
</reference>
<dbReference type="AlphaFoldDB" id="A0A1L7X1T1"/>
<dbReference type="OrthoDB" id="199574at2759"/>
<dbReference type="STRING" id="576137.A0A1L7X1T1"/>
<dbReference type="EMBL" id="FJOG01000013">
    <property type="protein sequence ID" value="CZR58970.1"/>
    <property type="molecule type" value="Genomic_DNA"/>
</dbReference>
<accession>A0A1L7X1T1</accession>
<proteinExistence type="predicted"/>
<organism evidence="2 3">
    <name type="scientific">Phialocephala subalpina</name>
    <dbReference type="NCBI Taxonomy" id="576137"/>
    <lineage>
        <taxon>Eukaryota</taxon>
        <taxon>Fungi</taxon>
        <taxon>Dikarya</taxon>
        <taxon>Ascomycota</taxon>
        <taxon>Pezizomycotina</taxon>
        <taxon>Leotiomycetes</taxon>
        <taxon>Helotiales</taxon>
        <taxon>Mollisiaceae</taxon>
        <taxon>Phialocephala</taxon>
        <taxon>Phialocephala fortinii species complex</taxon>
    </lineage>
</organism>
<dbReference type="Proteomes" id="UP000184330">
    <property type="component" value="Unassembled WGS sequence"/>
</dbReference>
<evidence type="ECO:0000313" key="3">
    <source>
        <dbReference type="Proteomes" id="UP000184330"/>
    </source>
</evidence>
<feature type="region of interest" description="Disordered" evidence="1">
    <location>
        <begin position="30"/>
        <end position="61"/>
    </location>
</feature>
<evidence type="ECO:0000256" key="1">
    <source>
        <dbReference type="SAM" id="MobiDB-lite"/>
    </source>
</evidence>